<proteinExistence type="inferred from homology"/>
<evidence type="ECO:0000256" key="1">
    <source>
        <dbReference type="ARBA" id="ARBA00007091"/>
    </source>
</evidence>
<evidence type="ECO:0000256" key="2">
    <source>
        <dbReference type="SAM" id="MobiDB-lite"/>
    </source>
</evidence>
<dbReference type="AlphaFoldDB" id="A0ABD1Y7D9"/>
<reference evidence="3 4" key="1">
    <citation type="submission" date="2024-09" db="EMBL/GenBank/DDBJ databases">
        <title>Chromosome-scale assembly of Riccia fluitans.</title>
        <authorList>
            <person name="Paukszto L."/>
            <person name="Sawicki J."/>
            <person name="Karawczyk K."/>
            <person name="Piernik-Szablinska J."/>
            <person name="Szczecinska M."/>
            <person name="Mazdziarz M."/>
        </authorList>
    </citation>
    <scope>NUCLEOTIDE SEQUENCE [LARGE SCALE GENOMIC DNA]</scope>
    <source>
        <strain evidence="3">Rf_01</strain>
        <tissue evidence="3">Aerial parts of the thallus</tissue>
    </source>
</reference>
<comment type="similarity">
    <text evidence="1">Belongs to the phosphatidylethanolamine-binding protein family.</text>
</comment>
<keyword evidence="4" id="KW-1185">Reference proteome</keyword>
<feature type="compositionally biased region" description="Basic and acidic residues" evidence="2">
    <location>
        <begin position="1"/>
        <end position="14"/>
    </location>
</feature>
<dbReference type="PROSITE" id="PS01220">
    <property type="entry name" value="PBP"/>
    <property type="match status" value="1"/>
</dbReference>
<dbReference type="Gene3D" id="3.90.280.10">
    <property type="entry name" value="PEBP-like"/>
    <property type="match status" value="1"/>
</dbReference>
<dbReference type="Pfam" id="PF01161">
    <property type="entry name" value="PBP"/>
    <property type="match status" value="1"/>
</dbReference>
<dbReference type="Proteomes" id="UP001605036">
    <property type="component" value="Unassembled WGS sequence"/>
</dbReference>
<dbReference type="InterPro" id="IPR001858">
    <property type="entry name" value="Phosphatidylethanolamine-bd_CS"/>
</dbReference>
<accession>A0ABD1Y7D9</accession>
<evidence type="ECO:0000313" key="3">
    <source>
        <dbReference type="EMBL" id="KAL2621622.1"/>
    </source>
</evidence>
<dbReference type="CDD" id="cd00866">
    <property type="entry name" value="PEBP_euk"/>
    <property type="match status" value="1"/>
</dbReference>
<evidence type="ECO:0000313" key="4">
    <source>
        <dbReference type="Proteomes" id="UP001605036"/>
    </source>
</evidence>
<comment type="caution">
    <text evidence="3">The sequence shown here is derived from an EMBL/GenBank/DDBJ whole genome shotgun (WGS) entry which is preliminary data.</text>
</comment>
<dbReference type="EMBL" id="JBHFFA010000006">
    <property type="protein sequence ID" value="KAL2621622.1"/>
    <property type="molecule type" value="Genomic_DNA"/>
</dbReference>
<name>A0ABD1Y7D9_9MARC</name>
<gene>
    <name evidence="3" type="ORF">R1flu_001827</name>
</gene>
<protein>
    <submittedName>
        <fullName evidence="3">Uncharacterized protein</fullName>
    </submittedName>
</protein>
<dbReference type="PANTHER" id="PTHR11362">
    <property type="entry name" value="PHOSPHATIDYLETHANOLAMINE-BINDING PROTEIN"/>
    <property type="match status" value="1"/>
</dbReference>
<dbReference type="PANTHER" id="PTHR11362:SF82">
    <property type="entry name" value="PHOSPHATIDYLETHANOLAMINE-BINDING PROTEIN 4"/>
    <property type="match status" value="1"/>
</dbReference>
<organism evidence="3 4">
    <name type="scientific">Riccia fluitans</name>
    <dbReference type="NCBI Taxonomy" id="41844"/>
    <lineage>
        <taxon>Eukaryota</taxon>
        <taxon>Viridiplantae</taxon>
        <taxon>Streptophyta</taxon>
        <taxon>Embryophyta</taxon>
        <taxon>Marchantiophyta</taxon>
        <taxon>Marchantiopsida</taxon>
        <taxon>Marchantiidae</taxon>
        <taxon>Marchantiales</taxon>
        <taxon>Ricciaceae</taxon>
        <taxon>Riccia</taxon>
    </lineage>
</organism>
<feature type="region of interest" description="Disordered" evidence="2">
    <location>
        <begin position="1"/>
        <end position="20"/>
    </location>
</feature>
<dbReference type="InterPro" id="IPR035810">
    <property type="entry name" value="PEBP_euk"/>
</dbReference>
<sequence length="195" mass="21841">MEKTLHHSREEAPRGLDTPNSKSYPIDPLVLGGVIGDVLENFVPCVHLTVRYPSRQILNCCELKPSAITEAPVVQIVDRDYPKSIFTLIMTDPDAPNPSEPSQKEYLHWLITDIPSEGDASAGQCVVPYEGPKPMVGIHRYVFAVFRQEHPLALCPPSTRQNFCTHFVAQQFNLGKPVAAVYFNSRKESRASKRK</sequence>
<dbReference type="InterPro" id="IPR008914">
    <property type="entry name" value="PEBP"/>
</dbReference>
<dbReference type="InterPro" id="IPR036610">
    <property type="entry name" value="PEBP-like_sf"/>
</dbReference>
<dbReference type="SUPFAM" id="SSF49777">
    <property type="entry name" value="PEBP-like"/>
    <property type="match status" value="1"/>
</dbReference>